<gene>
    <name evidence="1" type="ORF">K788_0000323</name>
</gene>
<evidence type="ECO:0000313" key="1">
    <source>
        <dbReference type="EMBL" id="ALL68653.1"/>
    </source>
</evidence>
<protein>
    <submittedName>
        <fullName evidence="1">Uncharacterized protein</fullName>
    </submittedName>
</protein>
<reference evidence="1 2" key="1">
    <citation type="journal article" date="2014" name="Genome Announc.">
        <title>Draft Genome Sequence of the Haloacid-Degrading Burkholderia caribensis Strain MBA4.</title>
        <authorList>
            <person name="Pan Y."/>
            <person name="Kong K.F."/>
            <person name="Tsang J.S."/>
        </authorList>
    </citation>
    <scope>NUCLEOTIDE SEQUENCE [LARGE SCALE GENOMIC DNA]</scope>
    <source>
        <strain evidence="1 2">MBA4</strain>
    </source>
</reference>
<dbReference type="EMBL" id="CP012747">
    <property type="protein sequence ID" value="ALL68653.1"/>
    <property type="molecule type" value="Genomic_DNA"/>
</dbReference>
<accession>A0A0N7JVA3</accession>
<dbReference type="AlphaFoldDB" id="A0A0N7JVA3"/>
<sequence>MDSGYLGLLPARRRCDHGAYADYNEASHVRYAPPQDEHD</sequence>
<organism evidence="1 2">
    <name type="scientific">Paraburkholderia caribensis MBA4</name>
    <dbReference type="NCBI Taxonomy" id="1323664"/>
    <lineage>
        <taxon>Bacteria</taxon>
        <taxon>Pseudomonadati</taxon>
        <taxon>Pseudomonadota</taxon>
        <taxon>Betaproteobacteria</taxon>
        <taxon>Burkholderiales</taxon>
        <taxon>Burkholderiaceae</taxon>
        <taxon>Paraburkholderia</taxon>
    </lineage>
</organism>
<proteinExistence type="predicted"/>
<name>A0A0N7JVA3_9BURK</name>
<dbReference type="Proteomes" id="UP000019146">
    <property type="component" value="Chromosome 2"/>
</dbReference>
<evidence type="ECO:0000313" key="2">
    <source>
        <dbReference type="Proteomes" id="UP000019146"/>
    </source>
</evidence>
<dbReference type="KEGG" id="bcai:K788_0000323"/>